<dbReference type="OrthoDB" id="1600564at2759"/>
<sequence>MGEVGGNDYNHAFKQGINIKNIRRLVPLVVDIISLSIK</sequence>
<accession>A0A7J9CEX8</accession>
<dbReference type="AlphaFoldDB" id="A0A7J9CEX8"/>
<organism evidence="1 2">
    <name type="scientific">Gossypium gossypioides</name>
    <name type="common">Mexican cotton</name>
    <name type="synonym">Selera gossypioides</name>
    <dbReference type="NCBI Taxonomy" id="34282"/>
    <lineage>
        <taxon>Eukaryota</taxon>
        <taxon>Viridiplantae</taxon>
        <taxon>Streptophyta</taxon>
        <taxon>Embryophyta</taxon>
        <taxon>Tracheophyta</taxon>
        <taxon>Spermatophyta</taxon>
        <taxon>Magnoliopsida</taxon>
        <taxon>eudicotyledons</taxon>
        <taxon>Gunneridae</taxon>
        <taxon>Pentapetalae</taxon>
        <taxon>rosids</taxon>
        <taxon>malvids</taxon>
        <taxon>Malvales</taxon>
        <taxon>Malvaceae</taxon>
        <taxon>Malvoideae</taxon>
        <taxon>Gossypium</taxon>
    </lineage>
</organism>
<gene>
    <name evidence="1" type="ORF">Gogos_009507</name>
</gene>
<dbReference type="EMBL" id="JABEZY010000009">
    <property type="protein sequence ID" value="MBA0747039.1"/>
    <property type="molecule type" value="Genomic_DNA"/>
</dbReference>
<feature type="non-terminal residue" evidence="1">
    <location>
        <position position="38"/>
    </location>
</feature>
<keyword evidence="2" id="KW-1185">Reference proteome</keyword>
<name>A0A7J9CEX8_GOSGO</name>
<comment type="caution">
    <text evidence="1">The sequence shown here is derived from an EMBL/GenBank/DDBJ whole genome shotgun (WGS) entry which is preliminary data.</text>
</comment>
<protein>
    <submittedName>
        <fullName evidence="1">Uncharacterized protein</fullName>
    </submittedName>
</protein>
<evidence type="ECO:0000313" key="1">
    <source>
        <dbReference type="EMBL" id="MBA0747039.1"/>
    </source>
</evidence>
<dbReference type="Proteomes" id="UP000593579">
    <property type="component" value="Unassembled WGS sequence"/>
</dbReference>
<evidence type="ECO:0000313" key="2">
    <source>
        <dbReference type="Proteomes" id="UP000593579"/>
    </source>
</evidence>
<reference evidence="1 2" key="1">
    <citation type="journal article" date="2019" name="Genome Biol. Evol.">
        <title>Insights into the evolution of the New World diploid cottons (Gossypium, subgenus Houzingenia) based on genome sequencing.</title>
        <authorList>
            <person name="Grover C.E."/>
            <person name="Arick M.A. 2nd"/>
            <person name="Thrash A."/>
            <person name="Conover J.L."/>
            <person name="Sanders W.S."/>
            <person name="Peterson D.G."/>
            <person name="Frelichowski J.E."/>
            <person name="Scheffler J.A."/>
            <person name="Scheffler B.E."/>
            <person name="Wendel J.F."/>
        </authorList>
    </citation>
    <scope>NUCLEOTIDE SEQUENCE [LARGE SCALE GENOMIC DNA]</scope>
    <source>
        <strain evidence="1">5</strain>
        <tissue evidence="1">Leaf</tissue>
    </source>
</reference>
<proteinExistence type="predicted"/>